<reference evidence="2 3" key="1">
    <citation type="submission" date="2019-07" db="EMBL/GenBank/DDBJ databases">
        <title>Genome sequencing of 100 strains of the haloalkaliphilic chemolithoautotrophic sulfur-oxidizing bacterium Thioalkalivibrio.</title>
        <authorList>
            <person name="Muyzer G."/>
        </authorList>
    </citation>
    <scope>NUCLEOTIDE SEQUENCE [LARGE SCALE GENOMIC DNA]</scope>
    <source>
        <strain evidence="2 3">ASO4-4</strain>
    </source>
</reference>
<dbReference type="PANTHER" id="PTHR33490">
    <property type="entry name" value="BLR5614 PROTEIN-RELATED"/>
    <property type="match status" value="1"/>
</dbReference>
<organism evidence="2 3">
    <name type="scientific">Desulfobotulus alkaliphilus</name>
    <dbReference type="NCBI Taxonomy" id="622671"/>
    <lineage>
        <taxon>Bacteria</taxon>
        <taxon>Pseudomonadati</taxon>
        <taxon>Thermodesulfobacteriota</taxon>
        <taxon>Desulfobacteria</taxon>
        <taxon>Desulfobacterales</taxon>
        <taxon>Desulfobacteraceae</taxon>
        <taxon>Desulfobotulus</taxon>
    </lineage>
</organism>
<dbReference type="Gene3D" id="3.10.620.30">
    <property type="match status" value="1"/>
</dbReference>
<dbReference type="SMART" id="SM00460">
    <property type="entry name" value="TGc"/>
    <property type="match status" value="1"/>
</dbReference>
<dbReference type="Pfam" id="PF01841">
    <property type="entry name" value="Transglut_core"/>
    <property type="match status" value="1"/>
</dbReference>
<protein>
    <submittedName>
        <fullName evidence="2">Transglutaminase superfamily protein</fullName>
    </submittedName>
</protein>
<dbReference type="InterPro" id="IPR038765">
    <property type="entry name" value="Papain-like_cys_pep_sf"/>
</dbReference>
<gene>
    <name evidence="2" type="ORF">LZ24_03041</name>
</gene>
<dbReference type="InterPro" id="IPR002931">
    <property type="entry name" value="Transglutaminase-like"/>
</dbReference>
<proteinExistence type="predicted"/>
<evidence type="ECO:0000313" key="3">
    <source>
        <dbReference type="Proteomes" id="UP000318307"/>
    </source>
</evidence>
<comment type="caution">
    <text evidence="2">The sequence shown here is derived from an EMBL/GenBank/DDBJ whole genome shotgun (WGS) entry which is preliminary data.</text>
</comment>
<feature type="domain" description="Transglutaminase-like" evidence="1">
    <location>
        <begin position="195"/>
        <end position="259"/>
    </location>
</feature>
<dbReference type="Proteomes" id="UP000318307">
    <property type="component" value="Unassembled WGS sequence"/>
</dbReference>
<dbReference type="EMBL" id="VLLC01000036">
    <property type="protein sequence ID" value="TWI65540.1"/>
    <property type="molecule type" value="Genomic_DNA"/>
</dbReference>
<sequence>MPFIKAWCWIAALVVVLCLSVYGSRYFERKVSFQGEDQPLVDDRIHIRYRISVQNPSNLPVEDVHVRVRIPLMETSFQRRTGLGSEPAAFQDNTSGNPDMLVFHWELFPPHTTRMVTVGADLDIWEVPLKMPHENPERFLKAEPLLESDHPEVKALAASLKGETQLQTVKNIFSWVSHNLVYEGYVRENRGALYGLLHKTGDCTEFAALFVALCRASGIPARMMGGYVSPEGGLLDLGDYHNWAMFYHGGYWRVADPQKKRLMEEEGSYIAFLTVTPSVSGERAVVAGLEGSGMRVGLNR</sequence>
<evidence type="ECO:0000313" key="2">
    <source>
        <dbReference type="EMBL" id="TWI65540.1"/>
    </source>
</evidence>
<evidence type="ECO:0000259" key="1">
    <source>
        <dbReference type="SMART" id="SM00460"/>
    </source>
</evidence>
<dbReference type="AlphaFoldDB" id="A0A562RAW9"/>
<accession>A0A562RAW9</accession>
<dbReference type="SUPFAM" id="SSF54001">
    <property type="entry name" value="Cysteine proteinases"/>
    <property type="match status" value="1"/>
</dbReference>
<name>A0A562RAW9_9BACT</name>
<keyword evidence="3" id="KW-1185">Reference proteome</keyword>